<sequence length="355" mass="37054">MNRTQVLALLAGVALTAMLAACVDDSSSVTSPTPVPTQPPTPTPLPPVTGIPQASVAYRFAPYLSSGGAFDAVAWSKATGQKYVTLAFYNSDGTCKGAWTGGDDAAVQAVVNDLRSLGGGVIIATGGWNGDDPARRCSNAAALAAVYQGVLDQLGADHLDIDPAAGDKYNNLAPAVVDLRNAALKLLQDNFKAQGKTLTVSYTLVSHADSGFDAASLYVLQSAKAAGVEIGLVNPMVMDFYDGVSGKQMGARGVLALQNVFQQLKALLPGKSDAQYWAMMGALPMIGQNDNASEVFTAADALTLLDFARQKGMGRLAFWSLGRDNGNCAGKTAADWQCSGLAQQQWEFSLRFGGF</sequence>
<dbReference type="SUPFAM" id="SSF51445">
    <property type="entry name" value="(Trans)glycosidases"/>
    <property type="match status" value="1"/>
</dbReference>
<dbReference type="EMBL" id="FWXD01000009">
    <property type="protein sequence ID" value="SMC24293.1"/>
    <property type="molecule type" value="Genomic_DNA"/>
</dbReference>
<dbReference type="PROSITE" id="PS51257">
    <property type="entry name" value="PROKAR_LIPOPROTEIN"/>
    <property type="match status" value="1"/>
</dbReference>
<dbReference type="Gene3D" id="3.20.20.80">
    <property type="entry name" value="Glycosidases"/>
    <property type="match status" value="1"/>
</dbReference>
<feature type="compositionally biased region" description="Pro residues" evidence="1">
    <location>
        <begin position="33"/>
        <end position="47"/>
    </location>
</feature>
<name>A0A1W1XJX5_9NEIS</name>
<feature type="chain" id="PRO_5012415952" description="Chitinase" evidence="2">
    <location>
        <begin position="21"/>
        <end position="355"/>
    </location>
</feature>
<feature type="signal peptide" evidence="2">
    <location>
        <begin position="1"/>
        <end position="20"/>
    </location>
</feature>
<accession>A0A1W1XJX5</accession>
<evidence type="ECO:0000256" key="1">
    <source>
        <dbReference type="SAM" id="MobiDB-lite"/>
    </source>
</evidence>
<organism evidence="3 4">
    <name type="scientific">Andreprevotia lacus DSM 23236</name>
    <dbReference type="NCBI Taxonomy" id="1121001"/>
    <lineage>
        <taxon>Bacteria</taxon>
        <taxon>Pseudomonadati</taxon>
        <taxon>Pseudomonadota</taxon>
        <taxon>Betaproteobacteria</taxon>
        <taxon>Neisseriales</taxon>
        <taxon>Chitinibacteraceae</taxon>
        <taxon>Andreprevotia</taxon>
    </lineage>
</organism>
<feature type="region of interest" description="Disordered" evidence="1">
    <location>
        <begin position="28"/>
        <end position="47"/>
    </location>
</feature>
<dbReference type="AlphaFoldDB" id="A0A1W1XJX5"/>
<reference evidence="3 4" key="1">
    <citation type="submission" date="2017-04" db="EMBL/GenBank/DDBJ databases">
        <authorList>
            <person name="Afonso C.L."/>
            <person name="Miller P.J."/>
            <person name="Scott M.A."/>
            <person name="Spackman E."/>
            <person name="Goraichik I."/>
            <person name="Dimitrov K.M."/>
            <person name="Suarez D.L."/>
            <person name="Swayne D.E."/>
        </authorList>
    </citation>
    <scope>NUCLEOTIDE SEQUENCE [LARGE SCALE GENOMIC DNA]</scope>
    <source>
        <strain evidence="3 4">DSM 23236</strain>
    </source>
</reference>
<dbReference type="InterPro" id="IPR017853">
    <property type="entry name" value="GH"/>
</dbReference>
<dbReference type="STRING" id="1121001.SAMN02745857_01823"/>
<protein>
    <recommendedName>
        <fullName evidence="5">Chitinase</fullName>
    </recommendedName>
</protein>
<evidence type="ECO:0008006" key="5">
    <source>
        <dbReference type="Google" id="ProtNLM"/>
    </source>
</evidence>
<evidence type="ECO:0000313" key="3">
    <source>
        <dbReference type="EMBL" id="SMC24293.1"/>
    </source>
</evidence>
<keyword evidence="4" id="KW-1185">Reference proteome</keyword>
<dbReference type="PANTHER" id="PTHR42976:SF1">
    <property type="entry name" value="GH18 DOMAIN-CONTAINING PROTEIN-RELATED"/>
    <property type="match status" value="1"/>
</dbReference>
<dbReference type="Proteomes" id="UP000192761">
    <property type="component" value="Unassembled WGS sequence"/>
</dbReference>
<dbReference type="OrthoDB" id="6018988at2"/>
<dbReference type="CDD" id="cd06543">
    <property type="entry name" value="GH18_PF-ChiA-like"/>
    <property type="match status" value="1"/>
</dbReference>
<dbReference type="RefSeq" id="WP_084090481.1">
    <property type="nucleotide sequence ID" value="NZ_FWXD01000009.1"/>
</dbReference>
<gene>
    <name evidence="3" type="ORF">SAMN02745857_01823</name>
</gene>
<evidence type="ECO:0000256" key="2">
    <source>
        <dbReference type="SAM" id="SignalP"/>
    </source>
</evidence>
<evidence type="ECO:0000313" key="4">
    <source>
        <dbReference type="Proteomes" id="UP000192761"/>
    </source>
</evidence>
<proteinExistence type="predicted"/>
<dbReference type="PANTHER" id="PTHR42976">
    <property type="entry name" value="BIFUNCTIONAL CHITINASE/LYSOZYME-RELATED"/>
    <property type="match status" value="1"/>
</dbReference>
<dbReference type="InterPro" id="IPR052750">
    <property type="entry name" value="GH18_Chitinase"/>
</dbReference>
<keyword evidence="2" id="KW-0732">Signal</keyword>